<dbReference type="AlphaFoldDB" id="A0A412XPZ5"/>
<feature type="region of interest" description="Disordered" evidence="1">
    <location>
        <begin position="155"/>
        <end position="206"/>
    </location>
</feature>
<feature type="transmembrane region" description="Helical" evidence="2">
    <location>
        <begin position="55"/>
        <end position="75"/>
    </location>
</feature>
<name>A0A412XPZ5_9BACE</name>
<keyword evidence="2" id="KW-1133">Transmembrane helix</keyword>
<comment type="caution">
    <text evidence="4">The sequence shown here is derived from an EMBL/GenBank/DDBJ whole genome shotgun (WGS) entry which is preliminary data.</text>
</comment>
<feature type="compositionally biased region" description="Basic and acidic residues" evidence="1">
    <location>
        <begin position="172"/>
        <end position="196"/>
    </location>
</feature>
<dbReference type="EMBL" id="QRZF01000035">
    <property type="protein sequence ID" value="RGV47254.1"/>
    <property type="molecule type" value="Genomic_DNA"/>
</dbReference>
<evidence type="ECO:0000256" key="1">
    <source>
        <dbReference type="SAM" id="MobiDB-lite"/>
    </source>
</evidence>
<organism evidence="4 5">
    <name type="scientific">Bacteroides intestinalis</name>
    <dbReference type="NCBI Taxonomy" id="329854"/>
    <lineage>
        <taxon>Bacteria</taxon>
        <taxon>Pseudomonadati</taxon>
        <taxon>Bacteroidota</taxon>
        <taxon>Bacteroidia</taxon>
        <taxon>Bacteroidales</taxon>
        <taxon>Bacteroidaceae</taxon>
        <taxon>Bacteroides</taxon>
    </lineage>
</organism>
<reference evidence="4 5" key="1">
    <citation type="submission" date="2018-08" db="EMBL/GenBank/DDBJ databases">
        <title>A genome reference for cultivated species of the human gut microbiota.</title>
        <authorList>
            <person name="Zou Y."/>
            <person name="Xue W."/>
            <person name="Luo G."/>
        </authorList>
    </citation>
    <scope>NUCLEOTIDE SEQUENCE [LARGE SCALE GENOMIC DNA]</scope>
    <source>
        <strain evidence="4 5">AF14-32</strain>
    </source>
</reference>
<dbReference type="Pfam" id="PF13568">
    <property type="entry name" value="OMP_b-brl_2"/>
    <property type="match status" value="1"/>
</dbReference>
<evidence type="ECO:0000256" key="2">
    <source>
        <dbReference type="SAM" id="Phobius"/>
    </source>
</evidence>
<evidence type="ECO:0000313" key="5">
    <source>
        <dbReference type="Proteomes" id="UP000283850"/>
    </source>
</evidence>
<evidence type="ECO:0000259" key="3">
    <source>
        <dbReference type="Pfam" id="PF13568"/>
    </source>
</evidence>
<keyword evidence="2" id="KW-0472">Membrane</keyword>
<evidence type="ECO:0000313" key="4">
    <source>
        <dbReference type="EMBL" id="RGV47254.1"/>
    </source>
</evidence>
<keyword evidence="2" id="KW-0812">Transmembrane</keyword>
<dbReference type="RefSeq" id="WP_022393298.1">
    <property type="nucleotide sequence ID" value="NZ_JADMTM010000034.1"/>
</dbReference>
<dbReference type="SUPFAM" id="SSF56925">
    <property type="entry name" value="OMPA-like"/>
    <property type="match status" value="1"/>
</dbReference>
<dbReference type="Proteomes" id="UP000283850">
    <property type="component" value="Unassembled WGS sequence"/>
</dbReference>
<dbReference type="Gene3D" id="2.40.160.20">
    <property type="match status" value="1"/>
</dbReference>
<dbReference type="InterPro" id="IPR025665">
    <property type="entry name" value="Beta-barrel_OMP_2"/>
</dbReference>
<accession>A0A412XPZ5</accession>
<dbReference type="InterPro" id="IPR011250">
    <property type="entry name" value="OMP/PagP_B-barrel"/>
</dbReference>
<protein>
    <submittedName>
        <fullName evidence="4">PorT family protein</fullName>
    </submittedName>
</protein>
<gene>
    <name evidence="4" type="ORF">DWW10_24945</name>
</gene>
<feature type="domain" description="Outer membrane protein beta-barrel" evidence="3">
    <location>
        <begin position="257"/>
        <end position="351"/>
    </location>
</feature>
<proteinExistence type="predicted"/>
<sequence length="427" mass="47081">MMKDDELWLKKIKERLDDYSEPLPDAGWERLEKALPTSAPMSVVGTKKKILFRRWAMTAAAVALVAVSSVSLWLLQSPVVDDVRRAAEPALAAIPDVLPEPAEPDVQGEEPESVIRRVIEQESSRQALVAQHLETEKNISEVGAQIQEKDTEVLTEKANGDDVVPSNSSSTSKEKEREVYRPSSRDKLHLPTEKKSSTKNKGWSIGMSVGNTGALAMNTMGNDMQAGPNSSPMFSDKLDLPDVSNGVLNIPDGQELVFEGGVPYLRKNVRQVKDIKHKQPLSFGVSVRKALPKNFSVETGVTYTMLSSEITYENSSEKTDQKLHYIGIPVRANWSFVNDKRFTVYVSAGGAIEKCVYGKVGSEKETVKPVQLSVMGAVGAQYNISNRVGIYVEPGVSYFFDDGSPIETIRKENPTNFTLQAGIRLTY</sequence>